<evidence type="ECO:0000313" key="3">
    <source>
        <dbReference type="EMBL" id="QKW43794.1"/>
    </source>
</evidence>
<feature type="compositionally biased region" description="Basic and acidic residues" evidence="1">
    <location>
        <begin position="901"/>
        <end position="914"/>
    </location>
</feature>
<dbReference type="GO" id="GO:0015074">
    <property type="term" value="P:DNA integration"/>
    <property type="evidence" value="ECO:0007669"/>
    <property type="project" value="InterPro"/>
</dbReference>
<dbReference type="SUPFAM" id="SSF53098">
    <property type="entry name" value="Ribonuclease H-like"/>
    <property type="match status" value="1"/>
</dbReference>
<dbReference type="AlphaFoldDB" id="A0A7H8MPP2"/>
<dbReference type="InterPro" id="IPR012337">
    <property type="entry name" value="RNaseH-like_sf"/>
</dbReference>
<organism evidence="3 4">
    <name type="scientific">Streptomyces microflavus</name>
    <name type="common">Streptomyces lipmanii</name>
    <dbReference type="NCBI Taxonomy" id="1919"/>
    <lineage>
        <taxon>Bacteria</taxon>
        <taxon>Bacillati</taxon>
        <taxon>Actinomycetota</taxon>
        <taxon>Actinomycetes</taxon>
        <taxon>Kitasatosporales</taxon>
        <taxon>Streptomycetaceae</taxon>
        <taxon>Streptomyces</taxon>
    </lineage>
</organism>
<dbReference type="InterPro" id="IPR048000">
    <property type="entry name" value="TnsA-like"/>
</dbReference>
<dbReference type="InterPro" id="IPR001584">
    <property type="entry name" value="Integrase_cat-core"/>
</dbReference>
<protein>
    <submittedName>
        <fullName evidence="3">TnsA-like heteromeric transposase endonuclease subunit</fullName>
    </submittedName>
</protein>
<evidence type="ECO:0000256" key="1">
    <source>
        <dbReference type="SAM" id="MobiDB-lite"/>
    </source>
</evidence>
<evidence type="ECO:0000313" key="4">
    <source>
        <dbReference type="Proteomes" id="UP000509345"/>
    </source>
</evidence>
<feature type="domain" description="Integrase catalytic" evidence="2">
    <location>
        <begin position="516"/>
        <end position="747"/>
    </location>
</feature>
<keyword evidence="3" id="KW-0378">Hydrolase</keyword>
<dbReference type="Gene3D" id="3.30.420.10">
    <property type="entry name" value="Ribonuclease H-like superfamily/Ribonuclease H"/>
    <property type="match status" value="1"/>
</dbReference>
<dbReference type="GeneID" id="87632597"/>
<gene>
    <name evidence="3" type="ORF">HUT09_15295</name>
</gene>
<proteinExistence type="predicted"/>
<sequence>MSPKRPNTLRPLRHASRQLYIHYYDAGGTERLLPAAQAAEVRFETCLPTRDFPTYVGQQHTPGAYWAASSDTVLDYESFLEARWMKLLDFDAKIACFAPQPFIFEGIDTDGAWTHYPDLFARRTDGSVLLLDVKNPEQLDKPKALLQARRTASACQKLGWDYRMVGEPDPQLWATVEWLAGWLPQTAERRRPPRACASLPRPGTAQYRRVALPVAGPGHRAGRHLPPHVAPPPAFRPHPPAARPHPGVGRTRPGARLMDQRYRIAAEDWIEFEEEKHQVTGLTGALVRLRSNSGHHQTIMLSVLLTDPSFRALAVPPADVDNGAAGLDPGGVLASLKDKQARDDALELEAHLYEATTGYRSGDPLDKESGEPRPQYHPDLLLSARIVAKAAELDLTERRIWQLLEGWQEKGLWGLVDRRKARLKNPLRNIDERVIAAIREQGAAERRDSSSSVSTRFRRRTQNRLDADYGPGVVELPKPDTFRRVVKLILHRSPSDPAYQRISDANQPDRTFGNVLAHRPGQVVMLDTTPLDVLAFDPAMNDTYNVELTVAIDVATRSILAWRLTPLGTKAIDIGLLLADIMTPEPMRPQWADALRYQMLRVPYERHLSVDERLAEAAARPVIYPETLLYDHGKPYKSDVVKRACRKWKIDLQDARKLKPTDKPQVERLFGTVREQLSMHIAGYKGFNVAHRGQHVAEQARWTLDEITEFFAEYVIAVYQNQHHRGLHLHGFPDLNVSPNEAYAMALGSAGYVDCPRDPNLYYELLPIADGGRAINSYGVELNYLIYNADVLYQLRRAKSPYDNGRWPIRYDPRNLLHAYFHNPSNNTWYTLRWTKALNDLQPFTDITLREARRLVELRAGDPKDKDFQEQIAKALWDLQNRADAPEMWTKTDRKRHTRDLHRGEAQAQDEARSTRAIPANVSPPRPVPEVVEPTVPSLHAVPDLPGEEDDFDPFAVQPAEVWNPHTSQEG</sequence>
<feature type="compositionally biased region" description="Low complexity" evidence="1">
    <location>
        <begin position="929"/>
        <end position="938"/>
    </location>
</feature>
<dbReference type="GO" id="GO:0004519">
    <property type="term" value="F:endonuclease activity"/>
    <property type="evidence" value="ECO:0007669"/>
    <property type="project" value="UniProtKB-KW"/>
</dbReference>
<reference evidence="3 4" key="1">
    <citation type="submission" date="2020-06" db="EMBL/GenBank/DDBJ databases">
        <title>Genome mining for natural products.</title>
        <authorList>
            <person name="Zhang B."/>
            <person name="Shi J."/>
            <person name="Ge H."/>
        </authorList>
    </citation>
    <scope>NUCLEOTIDE SEQUENCE [LARGE SCALE GENOMIC DNA]</scope>
    <source>
        <strain evidence="3 4">NA06532</strain>
    </source>
</reference>
<name>A0A7H8MPP2_STRMI</name>
<dbReference type="Proteomes" id="UP000509345">
    <property type="component" value="Chromosome"/>
</dbReference>
<keyword evidence="3" id="KW-0255">Endonuclease</keyword>
<accession>A0A7H8MPP2</accession>
<dbReference type="RefSeq" id="WP_176143966.1">
    <property type="nucleotide sequence ID" value="NZ_CP054926.1"/>
</dbReference>
<dbReference type="InterPro" id="IPR036397">
    <property type="entry name" value="RNaseH_sf"/>
</dbReference>
<dbReference type="GO" id="GO:0003676">
    <property type="term" value="F:nucleic acid binding"/>
    <property type="evidence" value="ECO:0007669"/>
    <property type="project" value="InterPro"/>
</dbReference>
<feature type="region of interest" description="Disordered" evidence="1">
    <location>
        <begin position="891"/>
        <end position="971"/>
    </location>
</feature>
<dbReference type="PROSITE" id="PS50994">
    <property type="entry name" value="INTEGRASE"/>
    <property type="match status" value="1"/>
</dbReference>
<dbReference type="EMBL" id="CP054926">
    <property type="protein sequence ID" value="QKW43794.1"/>
    <property type="molecule type" value="Genomic_DNA"/>
</dbReference>
<keyword evidence="3" id="KW-0540">Nuclease</keyword>
<evidence type="ECO:0000259" key="2">
    <source>
        <dbReference type="PROSITE" id="PS50994"/>
    </source>
</evidence>
<dbReference type="NCBIfam" id="NF033179">
    <property type="entry name" value="TnsA_like_Actin"/>
    <property type="match status" value="1"/>
</dbReference>